<dbReference type="EMBL" id="BAAATE010000022">
    <property type="protein sequence ID" value="GAA2682272.1"/>
    <property type="molecule type" value="Genomic_DNA"/>
</dbReference>
<evidence type="ECO:0000313" key="2">
    <source>
        <dbReference type="Proteomes" id="UP001501666"/>
    </source>
</evidence>
<reference evidence="2" key="1">
    <citation type="journal article" date="2019" name="Int. J. Syst. Evol. Microbiol.">
        <title>The Global Catalogue of Microorganisms (GCM) 10K type strain sequencing project: providing services to taxonomists for standard genome sequencing and annotation.</title>
        <authorList>
            <consortium name="The Broad Institute Genomics Platform"/>
            <consortium name="The Broad Institute Genome Sequencing Center for Infectious Disease"/>
            <person name="Wu L."/>
            <person name="Ma J."/>
        </authorList>
    </citation>
    <scope>NUCLEOTIDE SEQUENCE [LARGE SCALE GENOMIC DNA]</scope>
    <source>
        <strain evidence="2">JCM 6835</strain>
    </source>
</reference>
<name>A0ABP6F4M2_9ACTN</name>
<protein>
    <submittedName>
        <fullName evidence="1">Uncharacterized protein</fullName>
    </submittedName>
</protein>
<dbReference type="Proteomes" id="UP001501666">
    <property type="component" value="Unassembled WGS sequence"/>
</dbReference>
<organism evidence="1 2">
    <name type="scientific">Nonomuraea recticatena</name>
    <dbReference type="NCBI Taxonomy" id="46178"/>
    <lineage>
        <taxon>Bacteria</taxon>
        <taxon>Bacillati</taxon>
        <taxon>Actinomycetota</taxon>
        <taxon>Actinomycetes</taxon>
        <taxon>Streptosporangiales</taxon>
        <taxon>Streptosporangiaceae</taxon>
        <taxon>Nonomuraea</taxon>
    </lineage>
</organism>
<proteinExistence type="predicted"/>
<keyword evidence="2" id="KW-1185">Reference proteome</keyword>
<comment type="caution">
    <text evidence="1">The sequence shown here is derived from an EMBL/GenBank/DDBJ whole genome shotgun (WGS) entry which is preliminary data.</text>
</comment>
<accession>A0ABP6F4M2</accession>
<sequence length="215" mass="23091">MRAKSVTLVVWGTPGSASSYYNRSKCASFVTTELKKASPTITGQYLEDDFGSQSPTSAQYHDTFVSGASRFITSSNPALDQVTEIRAGTIIAIKYNDVGSGSGDPTGHMMIAAGTPVSYNRDANDSTIEWAVPVIDSTQKPHGVASSLSGSLYHDFPDTRSVGTTEYDGVGRGWIFIRTDAANHPQGHWWGVNEHVVDGFHSVADRPIAFGRVNS</sequence>
<evidence type="ECO:0000313" key="1">
    <source>
        <dbReference type="EMBL" id="GAA2682272.1"/>
    </source>
</evidence>
<gene>
    <name evidence="1" type="ORF">GCM10010412_067460</name>
</gene>